<evidence type="ECO:0000313" key="2">
    <source>
        <dbReference type="EMBL" id="NOJ72968.1"/>
    </source>
</evidence>
<comment type="caution">
    <text evidence="2">The sequence shown here is derived from an EMBL/GenBank/DDBJ whole genome shotgun (WGS) entry which is preliminary data.</text>
</comment>
<gene>
    <name evidence="2" type="ORF">HMI46_20720</name>
</gene>
<feature type="domain" description="N-acetyltransferase" evidence="1">
    <location>
        <begin position="3"/>
        <end position="139"/>
    </location>
</feature>
<name>A0AAP7DJN8_PAEAL</name>
<dbReference type="AlphaFoldDB" id="A0AAP7DJN8"/>
<dbReference type="InterPro" id="IPR000182">
    <property type="entry name" value="GNAT_dom"/>
</dbReference>
<accession>A0AAP7DJN8</accession>
<reference evidence="2 3" key="1">
    <citation type="submission" date="2020-05" db="EMBL/GenBank/DDBJ databases">
        <title>Whole genome sequencing and identification of novel metabolites from Paenibacillus alvei strain JR949.</title>
        <authorList>
            <person name="Rajendhran J."/>
            <person name="Sree Pranav P."/>
            <person name="Mahalakshmi B."/>
            <person name="Karthikeyan R."/>
        </authorList>
    </citation>
    <scope>NUCLEOTIDE SEQUENCE [LARGE SCALE GENOMIC DNA]</scope>
    <source>
        <strain evidence="2 3">JR949</strain>
    </source>
</reference>
<dbReference type="CDD" id="cd04301">
    <property type="entry name" value="NAT_SF"/>
    <property type="match status" value="1"/>
</dbReference>
<dbReference type="RefSeq" id="WP_171418548.1">
    <property type="nucleotide sequence ID" value="NZ_JABFOR010000034.1"/>
</dbReference>
<dbReference type="EMBL" id="JABFOR010000034">
    <property type="protein sequence ID" value="NOJ72968.1"/>
    <property type="molecule type" value="Genomic_DNA"/>
</dbReference>
<dbReference type="InterPro" id="IPR016181">
    <property type="entry name" value="Acyl_CoA_acyltransferase"/>
</dbReference>
<dbReference type="PROSITE" id="PS51186">
    <property type="entry name" value="GNAT"/>
    <property type="match status" value="1"/>
</dbReference>
<sequence length="139" mass="15816">MKALVNVIDYPDQNRVRELLAECMYPDDNKINRQIERYRTDPSLQLFGQFYQEELVGLIGISIVKNGGAVLRHIAVKQHLRGQGIGQFMINEFMQSSNIGKLEAETDRDAVGFYQKAGFDITSLGEKYPGVERFLCILT</sequence>
<organism evidence="2 3">
    <name type="scientific">Paenibacillus alvei</name>
    <name type="common">Bacillus alvei</name>
    <dbReference type="NCBI Taxonomy" id="44250"/>
    <lineage>
        <taxon>Bacteria</taxon>
        <taxon>Bacillati</taxon>
        <taxon>Bacillota</taxon>
        <taxon>Bacilli</taxon>
        <taxon>Bacillales</taxon>
        <taxon>Paenibacillaceae</taxon>
        <taxon>Paenibacillus</taxon>
    </lineage>
</organism>
<evidence type="ECO:0000313" key="3">
    <source>
        <dbReference type="Proteomes" id="UP000552038"/>
    </source>
</evidence>
<evidence type="ECO:0000259" key="1">
    <source>
        <dbReference type="PROSITE" id="PS51186"/>
    </source>
</evidence>
<dbReference type="Proteomes" id="UP000552038">
    <property type="component" value="Unassembled WGS sequence"/>
</dbReference>
<proteinExistence type="predicted"/>
<dbReference type="SUPFAM" id="SSF55729">
    <property type="entry name" value="Acyl-CoA N-acyltransferases (Nat)"/>
    <property type="match status" value="1"/>
</dbReference>
<protein>
    <submittedName>
        <fullName evidence="2">GNAT family N-acetyltransferase</fullName>
    </submittedName>
</protein>
<dbReference type="Pfam" id="PF13673">
    <property type="entry name" value="Acetyltransf_10"/>
    <property type="match status" value="1"/>
</dbReference>
<dbReference type="Gene3D" id="3.40.630.30">
    <property type="match status" value="1"/>
</dbReference>
<dbReference type="GO" id="GO:0016747">
    <property type="term" value="F:acyltransferase activity, transferring groups other than amino-acyl groups"/>
    <property type="evidence" value="ECO:0007669"/>
    <property type="project" value="InterPro"/>
</dbReference>